<evidence type="ECO:0000256" key="8">
    <source>
        <dbReference type="SAM" id="MobiDB-lite"/>
    </source>
</evidence>
<evidence type="ECO:0000256" key="7">
    <source>
        <dbReference type="ARBA" id="ARBA00023242"/>
    </source>
</evidence>
<dbReference type="EMBL" id="FO082274">
    <property type="protein sequence ID" value="CCO16722.1"/>
    <property type="molecule type" value="Genomic_DNA"/>
</dbReference>
<dbReference type="GeneID" id="19015869"/>
<reference evidence="10 11" key="1">
    <citation type="submission" date="2011-10" db="EMBL/GenBank/DDBJ databases">
        <authorList>
            <person name="Genoscope - CEA"/>
        </authorList>
    </citation>
    <scope>NUCLEOTIDE SEQUENCE [LARGE SCALE GENOMIC DNA]</scope>
    <source>
        <strain evidence="10 11">RCC 1105</strain>
    </source>
</reference>
<dbReference type="GO" id="GO:0003691">
    <property type="term" value="F:double-stranded telomeric DNA binding"/>
    <property type="evidence" value="ECO:0007669"/>
    <property type="project" value="InterPro"/>
</dbReference>
<dbReference type="Gene3D" id="1.10.246.220">
    <property type="match status" value="1"/>
</dbReference>
<comment type="subcellular location">
    <subcellularLocation>
        <location evidence="1">Chromosome</location>
    </subcellularLocation>
    <subcellularLocation>
        <location evidence="2">Nucleus</location>
        <location evidence="2">Nucleolus</location>
    </subcellularLocation>
</comment>
<evidence type="ECO:0000259" key="9">
    <source>
        <dbReference type="PROSITE" id="PS50090"/>
    </source>
</evidence>
<dbReference type="GO" id="GO:0005730">
    <property type="term" value="C:nucleolus"/>
    <property type="evidence" value="ECO:0007669"/>
    <property type="project" value="UniProtKB-SubCell"/>
</dbReference>
<dbReference type="CDD" id="cd11660">
    <property type="entry name" value="SANT_TRF"/>
    <property type="match status" value="1"/>
</dbReference>
<dbReference type="FunFam" id="1.10.10.60:FF:000168">
    <property type="entry name" value="Telomere repeat-binding factor 1"/>
    <property type="match status" value="1"/>
</dbReference>
<dbReference type="OrthoDB" id="608866at2759"/>
<evidence type="ECO:0000256" key="2">
    <source>
        <dbReference type="ARBA" id="ARBA00004604"/>
    </source>
</evidence>
<protein>
    <recommendedName>
        <fullName evidence="9">Myb-like domain-containing protein</fullName>
    </recommendedName>
</protein>
<dbReference type="STRING" id="41875.K8EF12"/>
<keyword evidence="3" id="KW-0158">Chromosome</keyword>
<proteinExistence type="predicted"/>
<dbReference type="InterPro" id="IPR044597">
    <property type="entry name" value="SMH1-6"/>
</dbReference>
<evidence type="ECO:0000256" key="4">
    <source>
        <dbReference type="ARBA" id="ARBA00023015"/>
    </source>
</evidence>
<feature type="compositionally biased region" description="Low complexity" evidence="8">
    <location>
        <begin position="80"/>
        <end position="99"/>
    </location>
</feature>
<feature type="region of interest" description="Disordered" evidence="8">
    <location>
        <begin position="56"/>
        <end position="183"/>
    </location>
</feature>
<dbReference type="SMART" id="SM00717">
    <property type="entry name" value="SANT"/>
    <property type="match status" value="1"/>
</dbReference>
<organism evidence="10 11">
    <name type="scientific">Bathycoccus prasinos</name>
    <dbReference type="NCBI Taxonomy" id="41875"/>
    <lineage>
        <taxon>Eukaryota</taxon>
        <taxon>Viridiplantae</taxon>
        <taxon>Chlorophyta</taxon>
        <taxon>Mamiellophyceae</taxon>
        <taxon>Mamiellales</taxon>
        <taxon>Bathycoccaceae</taxon>
        <taxon>Bathycoccus</taxon>
    </lineage>
</organism>
<dbReference type="RefSeq" id="XP_007513164.1">
    <property type="nucleotide sequence ID" value="XM_007513102.1"/>
</dbReference>
<gene>
    <name evidence="10" type="ORF">Bathy05g03660</name>
</gene>
<keyword evidence="5" id="KW-0238">DNA-binding</keyword>
<keyword evidence="4" id="KW-0805">Transcription regulation</keyword>
<dbReference type="InterPro" id="IPR009057">
    <property type="entry name" value="Homeodomain-like_sf"/>
</dbReference>
<dbReference type="SUPFAM" id="SSF46689">
    <property type="entry name" value="Homeodomain-like"/>
    <property type="match status" value="1"/>
</dbReference>
<feature type="region of interest" description="Disordered" evidence="8">
    <location>
        <begin position="1"/>
        <end position="30"/>
    </location>
</feature>
<dbReference type="KEGG" id="bpg:Bathy05g03660"/>
<sequence length="183" mass="19372">MAKRTKSARKAAKSKPSAPRQRTPARKGYKVWTEPEKVALTAGVAKYGPGQWKKILDDPAFGPKLTNRSNVDLKDKWRGASPTPTKKTKTPVAVSKATKPSSAKKLAFTKSPPIGVRRSPSKTRPSYTKTKPAPPPRRPSSARKAAKPVAAKKPSAPAKKASSPAPAKKSAPAKASSGGCVIM</sequence>
<evidence type="ECO:0000256" key="5">
    <source>
        <dbReference type="ARBA" id="ARBA00023125"/>
    </source>
</evidence>
<feature type="domain" description="Myb-like" evidence="9">
    <location>
        <begin position="32"/>
        <end position="78"/>
    </location>
</feature>
<dbReference type="Pfam" id="PF00249">
    <property type="entry name" value="Myb_DNA-binding"/>
    <property type="match status" value="1"/>
</dbReference>
<dbReference type="PANTHER" id="PTHR46267">
    <property type="entry name" value="SINGLE MYB HISTONE 4"/>
    <property type="match status" value="1"/>
</dbReference>
<dbReference type="PROSITE" id="PS50090">
    <property type="entry name" value="MYB_LIKE"/>
    <property type="match status" value="1"/>
</dbReference>
<dbReference type="Proteomes" id="UP000198341">
    <property type="component" value="Chromosome 5"/>
</dbReference>
<keyword evidence="7" id="KW-0539">Nucleus</keyword>
<keyword evidence="6" id="KW-0804">Transcription</keyword>
<accession>K8EF12</accession>
<dbReference type="eggNOG" id="ENOG502RV0N">
    <property type="taxonomic scope" value="Eukaryota"/>
</dbReference>
<feature type="compositionally biased region" description="Basic residues" evidence="8">
    <location>
        <begin position="1"/>
        <end position="13"/>
    </location>
</feature>
<evidence type="ECO:0000256" key="3">
    <source>
        <dbReference type="ARBA" id="ARBA00022454"/>
    </source>
</evidence>
<keyword evidence="11" id="KW-1185">Reference proteome</keyword>
<dbReference type="PANTHER" id="PTHR46267:SF15">
    <property type="entry name" value="WINGED HELIX-TURN-HELIX TRANSCRIPTION REPRESSOR DNA-BINDING PROTEIN-RELATED"/>
    <property type="match status" value="1"/>
</dbReference>
<feature type="compositionally biased region" description="Low complexity" evidence="8">
    <location>
        <begin position="147"/>
        <end position="177"/>
    </location>
</feature>
<dbReference type="GO" id="GO:0005694">
    <property type="term" value="C:chromosome"/>
    <property type="evidence" value="ECO:0007669"/>
    <property type="project" value="UniProtKB-SubCell"/>
</dbReference>
<evidence type="ECO:0000256" key="1">
    <source>
        <dbReference type="ARBA" id="ARBA00004286"/>
    </source>
</evidence>
<name>K8EF12_9CHLO</name>
<evidence type="ECO:0000313" key="11">
    <source>
        <dbReference type="Proteomes" id="UP000198341"/>
    </source>
</evidence>
<evidence type="ECO:0000256" key="6">
    <source>
        <dbReference type="ARBA" id="ARBA00023163"/>
    </source>
</evidence>
<evidence type="ECO:0000313" key="10">
    <source>
        <dbReference type="EMBL" id="CCO16722.1"/>
    </source>
</evidence>
<dbReference type="InterPro" id="IPR001005">
    <property type="entry name" value="SANT/Myb"/>
</dbReference>
<dbReference type="AlphaFoldDB" id="K8EF12"/>